<dbReference type="InterPro" id="IPR050090">
    <property type="entry name" value="Tyrosine_recombinase_XerCD"/>
</dbReference>
<keyword evidence="3" id="KW-0238">DNA-binding</keyword>
<dbReference type="eggNOG" id="COG0582">
    <property type="taxonomic scope" value="Bacteria"/>
</dbReference>
<accession>F3L403</accession>
<dbReference type="InterPro" id="IPR002104">
    <property type="entry name" value="Integrase_catalytic"/>
</dbReference>
<keyword evidence="2" id="KW-0229">DNA integration</keyword>
<name>F3L403_9GAMM</name>
<sequence length="136" mass="15200">MGSNGEAKHTILLERWQTKGAQRQQAVVSEKLRKEITQYIREHRAKAPAGAPLLASQKGGAFSSQTIQQVFRQLYEQVGMDGASSHSGRRTMLTKLAERGVHARVIQQIARHSSLATTQRYIEVSPHLLRNAVEML</sequence>
<dbReference type="GO" id="GO:0006310">
    <property type="term" value="P:DNA recombination"/>
    <property type="evidence" value="ECO:0007669"/>
    <property type="project" value="UniProtKB-KW"/>
</dbReference>
<dbReference type="GO" id="GO:0015074">
    <property type="term" value="P:DNA integration"/>
    <property type="evidence" value="ECO:0007669"/>
    <property type="project" value="UniProtKB-KW"/>
</dbReference>
<dbReference type="GO" id="GO:0003677">
    <property type="term" value="F:DNA binding"/>
    <property type="evidence" value="ECO:0007669"/>
    <property type="project" value="UniProtKB-KW"/>
</dbReference>
<dbReference type="STRING" id="2518989.IMCC3088_2384"/>
<comment type="caution">
    <text evidence="6">The sequence shown here is derived from an EMBL/GenBank/DDBJ whole genome shotgun (WGS) entry which is preliminary data.</text>
</comment>
<evidence type="ECO:0000256" key="3">
    <source>
        <dbReference type="ARBA" id="ARBA00023125"/>
    </source>
</evidence>
<comment type="similarity">
    <text evidence="1">Belongs to the 'phage' integrase family.</text>
</comment>
<dbReference type="PROSITE" id="PS51898">
    <property type="entry name" value="TYR_RECOMBINASE"/>
    <property type="match status" value="1"/>
</dbReference>
<protein>
    <submittedName>
        <fullName evidence="6">Integrase</fullName>
    </submittedName>
</protein>
<dbReference type="SUPFAM" id="SSF56349">
    <property type="entry name" value="DNA breaking-rejoining enzymes"/>
    <property type="match status" value="1"/>
</dbReference>
<keyword evidence="7" id="KW-1185">Reference proteome</keyword>
<dbReference type="CDD" id="cd00397">
    <property type="entry name" value="DNA_BRE_C"/>
    <property type="match status" value="1"/>
</dbReference>
<dbReference type="Proteomes" id="UP000005615">
    <property type="component" value="Unassembled WGS sequence"/>
</dbReference>
<dbReference type="InterPro" id="IPR013762">
    <property type="entry name" value="Integrase-like_cat_sf"/>
</dbReference>
<evidence type="ECO:0000256" key="4">
    <source>
        <dbReference type="ARBA" id="ARBA00023172"/>
    </source>
</evidence>
<evidence type="ECO:0000256" key="2">
    <source>
        <dbReference type="ARBA" id="ARBA00022908"/>
    </source>
</evidence>
<feature type="domain" description="Tyr recombinase" evidence="5">
    <location>
        <begin position="1"/>
        <end position="134"/>
    </location>
</feature>
<evidence type="ECO:0000256" key="1">
    <source>
        <dbReference type="ARBA" id="ARBA00008857"/>
    </source>
</evidence>
<evidence type="ECO:0000259" key="5">
    <source>
        <dbReference type="PROSITE" id="PS51898"/>
    </source>
</evidence>
<dbReference type="PANTHER" id="PTHR30349">
    <property type="entry name" value="PHAGE INTEGRASE-RELATED"/>
    <property type="match status" value="1"/>
</dbReference>
<gene>
    <name evidence="6" type="ORF">IMCC3088_2384</name>
</gene>
<dbReference type="InterPro" id="IPR011010">
    <property type="entry name" value="DNA_brk_join_enz"/>
</dbReference>
<dbReference type="PANTHER" id="PTHR30349:SF41">
    <property type="entry name" value="INTEGRASE_RECOMBINASE PROTEIN MJ0367-RELATED"/>
    <property type="match status" value="1"/>
</dbReference>
<evidence type="ECO:0000313" key="6">
    <source>
        <dbReference type="EMBL" id="EGG28952.1"/>
    </source>
</evidence>
<evidence type="ECO:0000313" key="7">
    <source>
        <dbReference type="Proteomes" id="UP000005615"/>
    </source>
</evidence>
<dbReference type="Pfam" id="PF00589">
    <property type="entry name" value="Phage_integrase"/>
    <property type="match status" value="1"/>
</dbReference>
<proteinExistence type="inferred from homology"/>
<reference evidence="6 7" key="1">
    <citation type="journal article" date="2011" name="J. Bacteriol.">
        <title>Genome sequence of strain IMCC3088, a proteorhodopsin-containing marine bacterium belonging to the OM60/NOR5 clade.</title>
        <authorList>
            <person name="Jang Y."/>
            <person name="Oh H.M."/>
            <person name="Kang I."/>
            <person name="Lee K."/>
            <person name="Yang S.J."/>
            <person name="Cho J.C."/>
        </authorList>
    </citation>
    <scope>NUCLEOTIDE SEQUENCE [LARGE SCALE GENOMIC DNA]</scope>
    <source>
        <strain evidence="6 7">IMCC3088</strain>
    </source>
</reference>
<dbReference type="EMBL" id="AEIG01000071">
    <property type="protein sequence ID" value="EGG28952.1"/>
    <property type="molecule type" value="Genomic_DNA"/>
</dbReference>
<keyword evidence="4" id="KW-0233">DNA recombination</keyword>
<dbReference type="Gene3D" id="1.10.443.10">
    <property type="entry name" value="Intergrase catalytic core"/>
    <property type="match status" value="1"/>
</dbReference>
<dbReference type="AlphaFoldDB" id="F3L403"/>
<organism evidence="6 7">
    <name type="scientific">Aequoribacter fuscus</name>
    <dbReference type="NCBI Taxonomy" id="2518989"/>
    <lineage>
        <taxon>Bacteria</taxon>
        <taxon>Pseudomonadati</taxon>
        <taxon>Pseudomonadota</taxon>
        <taxon>Gammaproteobacteria</taxon>
        <taxon>Cellvibrionales</taxon>
        <taxon>Halieaceae</taxon>
        <taxon>Aequoribacter</taxon>
    </lineage>
</organism>